<name>A0A645EA27_9ZZZZ</name>
<protein>
    <submittedName>
        <fullName evidence="1">Uncharacterized protein</fullName>
    </submittedName>
</protein>
<evidence type="ECO:0000313" key="1">
    <source>
        <dbReference type="EMBL" id="MPM97472.1"/>
    </source>
</evidence>
<accession>A0A645EA27</accession>
<proteinExistence type="predicted"/>
<sequence length="144" mass="16291">MEKRVPVLYQATRKHSLKYLAPAVGDHSYTHFICPLENSTSLEGRKWRPHMNQNRSYDCRGNSGLTQGRAASLGPPQRTFREMQSLVSGLRAKAPPTGFCNVFPFSTRRWVADRLSARPERDQFRATPTVHSPISDCNPSCLKC</sequence>
<dbReference type="EMBL" id="VSSQ01043749">
    <property type="protein sequence ID" value="MPM97472.1"/>
    <property type="molecule type" value="Genomic_DNA"/>
</dbReference>
<dbReference type="AlphaFoldDB" id="A0A645EA27"/>
<reference evidence="1" key="1">
    <citation type="submission" date="2019-08" db="EMBL/GenBank/DDBJ databases">
        <authorList>
            <person name="Kucharzyk K."/>
            <person name="Murdoch R.W."/>
            <person name="Higgins S."/>
            <person name="Loffler F."/>
        </authorList>
    </citation>
    <scope>NUCLEOTIDE SEQUENCE</scope>
</reference>
<comment type="caution">
    <text evidence="1">The sequence shown here is derived from an EMBL/GenBank/DDBJ whole genome shotgun (WGS) entry which is preliminary data.</text>
</comment>
<organism evidence="1">
    <name type="scientific">bioreactor metagenome</name>
    <dbReference type="NCBI Taxonomy" id="1076179"/>
    <lineage>
        <taxon>unclassified sequences</taxon>
        <taxon>metagenomes</taxon>
        <taxon>ecological metagenomes</taxon>
    </lineage>
</organism>
<gene>
    <name evidence="1" type="ORF">SDC9_144645</name>
</gene>